<keyword evidence="3" id="KW-1185">Reference proteome</keyword>
<reference evidence="2 3" key="1">
    <citation type="submission" date="2008-09" db="EMBL/GenBank/DDBJ databases">
        <authorList>
            <person name="Fulton L."/>
            <person name="Clifton S."/>
            <person name="Fulton B."/>
            <person name="Xu J."/>
            <person name="Minx P."/>
            <person name="Pepin K.H."/>
            <person name="Johnson M."/>
            <person name="Thiruvilangam P."/>
            <person name="Bhonagiri V."/>
            <person name="Nash W.E."/>
            <person name="Mardis E.R."/>
            <person name="Wilson R.K."/>
        </authorList>
    </citation>
    <scope>NUCLEOTIDE SEQUENCE [LARGE SCALE GENOMIC DNA]</scope>
    <source>
        <strain evidence="2 3">DSM 13275</strain>
    </source>
</reference>
<accession>B6G119</accession>
<dbReference type="Proteomes" id="UP000003178">
    <property type="component" value="Unassembled WGS sequence"/>
</dbReference>
<name>B6G119_PEPHT</name>
<reference evidence="2 3" key="2">
    <citation type="submission" date="2008-10" db="EMBL/GenBank/DDBJ databases">
        <title>Draft genome sequence of Clostridium hiranonis (DSM 13275).</title>
        <authorList>
            <person name="Sudarsanam P."/>
            <person name="Ley R."/>
            <person name="Guruge J."/>
            <person name="Turnbaugh P.J."/>
            <person name="Mahowald M."/>
            <person name="Liep D."/>
            <person name="Gordon J."/>
        </authorList>
    </citation>
    <scope>NUCLEOTIDE SEQUENCE [LARGE SCALE GENOMIC DNA]</scope>
    <source>
        <strain evidence="2 3">DSM 13275</strain>
    </source>
</reference>
<sequence>MKIKDIVKILSIIFIFAFIVLFNFKTEKITGNIRLGVSDDTSGLILNYMQDKNYFENVESENIIDSYSIADC</sequence>
<evidence type="ECO:0000256" key="1">
    <source>
        <dbReference type="SAM" id="Phobius"/>
    </source>
</evidence>
<dbReference type="OrthoDB" id="1938543at2"/>
<dbReference type="AlphaFoldDB" id="B6G119"/>
<evidence type="ECO:0000313" key="2">
    <source>
        <dbReference type="EMBL" id="EEA84594.1"/>
    </source>
</evidence>
<dbReference type="STRING" id="500633.CLOHIR_01825"/>
<proteinExistence type="predicted"/>
<dbReference type="EMBL" id="ABWP01000070">
    <property type="protein sequence ID" value="EEA84594.1"/>
    <property type="molecule type" value="Genomic_DNA"/>
</dbReference>
<organism evidence="2 3">
    <name type="scientific">Peptacetobacter hiranonis (strain DSM 13275 / JCM 10541 / KCTC 15199 / TO-931)</name>
    <name type="common">Clostridium hiranonis</name>
    <dbReference type="NCBI Taxonomy" id="500633"/>
    <lineage>
        <taxon>Bacteria</taxon>
        <taxon>Bacillati</taxon>
        <taxon>Bacillota</taxon>
        <taxon>Clostridia</taxon>
        <taxon>Peptostreptococcales</taxon>
        <taxon>Peptostreptococcaceae</taxon>
        <taxon>Peptacetobacter</taxon>
    </lineage>
</organism>
<evidence type="ECO:0000313" key="3">
    <source>
        <dbReference type="Proteomes" id="UP000003178"/>
    </source>
</evidence>
<keyword evidence="1" id="KW-1133">Transmembrane helix</keyword>
<feature type="transmembrane region" description="Helical" evidence="1">
    <location>
        <begin position="6"/>
        <end position="24"/>
    </location>
</feature>
<comment type="caution">
    <text evidence="2">The sequence shown here is derived from an EMBL/GenBank/DDBJ whole genome shotgun (WGS) entry which is preliminary data.</text>
</comment>
<gene>
    <name evidence="2" type="ORF">CLOHIR_01825</name>
</gene>
<keyword evidence="1" id="KW-0472">Membrane</keyword>
<dbReference type="HOGENOM" id="CLU_2715154_0_0_9"/>
<protein>
    <submittedName>
        <fullName evidence="2">Uncharacterized protein</fullName>
    </submittedName>
</protein>
<keyword evidence="1" id="KW-0812">Transmembrane</keyword>